<dbReference type="GeneID" id="96010317"/>
<dbReference type="GO" id="GO:0046982">
    <property type="term" value="F:protein heterodimerization activity"/>
    <property type="evidence" value="ECO:0007669"/>
    <property type="project" value="InterPro"/>
</dbReference>
<dbReference type="AlphaFoldDB" id="A0AB34KED5"/>
<evidence type="ECO:0000256" key="1">
    <source>
        <dbReference type="ARBA" id="ARBA00009359"/>
    </source>
</evidence>
<dbReference type="GO" id="GO:0051382">
    <property type="term" value="P:kinetochore assembly"/>
    <property type="evidence" value="ECO:0007669"/>
    <property type="project" value="InterPro"/>
</dbReference>
<accession>A0AB34KED5</accession>
<dbReference type="Proteomes" id="UP000803884">
    <property type="component" value="Unassembled WGS sequence"/>
</dbReference>
<evidence type="ECO:0000313" key="7">
    <source>
        <dbReference type="Proteomes" id="UP000803884"/>
    </source>
</evidence>
<evidence type="ECO:0000256" key="3">
    <source>
        <dbReference type="ARBA" id="ARBA00023125"/>
    </source>
</evidence>
<dbReference type="EMBL" id="JAAQHG020000052">
    <property type="protein sequence ID" value="KAL1582377.1"/>
    <property type="molecule type" value="Genomic_DNA"/>
</dbReference>
<keyword evidence="4" id="KW-0234">DNA repair</keyword>
<feature type="region of interest" description="Disordered" evidence="5">
    <location>
        <begin position="1"/>
        <end position="166"/>
    </location>
</feature>
<comment type="similarity">
    <text evidence="1">Belongs to the CENP-X/MHF2 family.</text>
</comment>
<keyword evidence="2" id="KW-0227">DNA damage</keyword>
<feature type="compositionally biased region" description="Acidic residues" evidence="5">
    <location>
        <begin position="97"/>
        <end position="106"/>
    </location>
</feature>
<proteinExistence type="inferred from homology"/>
<evidence type="ECO:0000313" key="6">
    <source>
        <dbReference type="EMBL" id="KAL1582377.1"/>
    </source>
</evidence>
<reference evidence="6 7" key="1">
    <citation type="journal article" date="2020" name="Microbiol. Resour. Announc.">
        <title>Draft Genome Sequence of a Cladosporium Species Isolated from the Mesophotic Ascidian Didemnum maculosum.</title>
        <authorList>
            <person name="Gioti A."/>
            <person name="Siaperas R."/>
            <person name="Nikolaivits E."/>
            <person name="Le Goff G."/>
            <person name="Ouazzani J."/>
            <person name="Kotoulas G."/>
            <person name="Topakas E."/>
        </authorList>
    </citation>
    <scope>NUCLEOTIDE SEQUENCE [LARGE SCALE GENOMIC DNA]</scope>
    <source>
        <strain evidence="6 7">TM138-S3</strain>
    </source>
</reference>
<sequence length="274" mass="29976">MPPRKEPKETVTYPPSKRKPPPFKPQRPSQVPRVASTSTDTTSRPASRTPSANIPATGRTSVPAAKKSGSDFASARTGIAAGTSNAGAKRKARVIDSDEDEDGIEDESSRRTDNTNKEAADDSEEDLADDPLTARPRQPPQPTAPAKRRPGRPPNRKEPSPLSISEDEMDTYMGSVNDIVAPRVPSQSGDVPSIPRPLLLRLLHENFASKDTKIDKHALAVLEKYFEIYIRETIARSSLAKKEDVENGVASQSEERWLEKSDLEKVVAGIVMDF</sequence>
<dbReference type="InterPro" id="IPR018552">
    <property type="entry name" value="CENP-X"/>
</dbReference>
<dbReference type="RefSeq" id="XP_069225484.1">
    <property type="nucleotide sequence ID" value="XM_069377479.1"/>
</dbReference>
<dbReference type="InterPro" id="IPR009072">
    <property type="entry name" value="Histone-fold"/>
</dbReference>
<gene>
    <name evidence="6" type="ORF">WHR41_08875</name>
</gene>
<evidence type="ECO:0000256" key="2">
    <source>
        <dbReference type="ARBA" id="ARBA00022763"/>
    </source>
</evidence>
<name>A0AB34KED5_9PEZI</name>
<comment type="caution">
    <text evidence="6">The sequence shown here is derived from an EMBL/GenBank/DDBJ whole genome shotgun (WGS) entry which is preliminary data.</text>
</comment>
<keyword evidence="7" id="KW-1185">Reference proteome</keyword>
<dbReference type="CDD" id="cd22921">
    <property type="entry name" value="HFD_CENP-X"/>
    <property type="match status" value="1"/>
</dbReference>
<feature type="compositionally biased region" description="Polar residues" evidence="5">
    <location>
        <begin position="35"/>
        <end position="60"/>
    </location>
</feature>
<protein>
    <submittedName>
        <fullName evidence="6">Uncharacterized protein</fullName>
    </submittedName>
</protein>
<evidence type="ECO:0000256" key="5">
    <source>
        <dbReference type="SAM" id="MobiDB-lite"/>
    </source>
</evidence>
<organism evidence="6 7">
    <name type="scientific">Cladosporium halotolerans</name>
    <dbReference type="NCBI Taxonomy" id="1052096"/>
    <lineage>
        <taxon>Eukaryota</taxon>
        <taxon>Fungi</taxon>
        <taxon>Dikarya</taxon>
        <taxon>Ascomycota</taxon>
        <taxon>Pezizomycotina</taxon>
        <taxon>Dothideomycetes</taxon>
        <taxon>Dothideomycetidae</taxon>
        <taxon>Cladosporiales</taxon>
        <taxon>Cladosporiaceae</taxon>
        <taxon>Cladosporium</taxon>
    </lineage>
</organism>
<dbReference type="Gene3D" id="1.10.20.10">
    <property type="entry name" value="Histone, subunit A"/>
    <property type="match status" value="1"/>
</dbReference>
<dbReference type="Pfam" id="PF09415">
    <property type="entry name" value="CENP-X"/>
    <property type="match status" value="1"/>
</dbReference>
<dbReference type="GO" id="GO:0006281">
    <property type="term" value="P:DNA repair"/>
    <property type="evidence" value="ECO:0007669"/>
    <property type="project" value="UniProtKB-KW"/>
</dbReference>
<keyword evidence="3" id="KW-0238">DNA-binding</keyword>
<evidence type="ECO:0000256" key="4">
    <source>
        <dbReference type="ARBA" id="ARBA00023204"/>
    </source>
</evidence>
<feature type="compositionally biased region" description="Basic and acidic residues" evidence="5">
    <location>
        <begin position="107"/>
        <end position="120"/>
    </location>
</feature>
<dbReference type="GO" id="GO:0003677">
    <property type="term" value="F:DNA binding"/>
    <property type="evidence" value="ECO:0007669"/>
    <property type="project" value="UniProtKB-KW"/>
</dbReference>